<evidence type="ECO:0008006" key="7">
    <source>
        <dbReference type="Google" id="ProtNLM"/>
    </source>
</evidence>
<dbReference type="Proteomes" id="UP000042958">
    <property type="component" value="Unassembled WGS sequence"/>
</dbReference>
<organism evidence="5 6">
    <name type="scientific">Penicillium brasilianum</name>
    <dbReference type="NCBI Taxonomy" id="104259"/>
    <lineage>
        <taxon>Eukaryota</taxon>
        <taxon>Fungi</taxon>
        <taxon>Dikarya</taxon>
        <taxon>Ascomycota</taxon>
        <taxon>Pezizomycotina</taxon>
        <taxon>Eurotiomycetes</taxon>
        <taxon>Eurotiomycetidae</taxon>
        <taxon>Eurotiales</taxon>
        <taxon>Aspergillaceae</taxon>
        <taxon>Penicillium</taxon>
    </lineage>
</organism>
<dbReference type="GO" id="GO:0031048">
    <property type="term" value="P:regulatory ncRNA-mediated heterochromatin formation"/>
    <property type="evidence" value="ECO:0007669"/>
    <property type="project" value="TreeGrafter"/>
</dbReference>
<comment type="subcellular location">
    <subcellularLocation>
        <location evidence="1">Nucleus</location>
    </subcellularLocation>
</comment>
<dbReference type="EMBL" id="CDHK01000004">
    <property type="protein sequence ID" value="CEO59778.1"/>
    <property type="molecule type" value="Genomic_DNA"/>
</dbReference>
<evidence type="ECO:0000256" key="1">
    <source>
        <dbReference type="ARBA" id="ARBA00004123"/>
    </source>
</evidence>
<reference evidence="6" key="1">
    <citation type="journal article" date="2015" name="Genome Announc.">
        <title>Draft genome sequence of the fungus Penicillium brasilianum MG11.</title>
        <authorList>
            <person name="Horn F."/>
            <person name="Linde J."/>
            <person name="Mattern D.J."/>
            <person name="Walther G."/>
            <person name="Guthke R."/>
            <person name="Brakhage A.A."/>
            <person name="Valiante V."/>
        </authorList>
    </citation>
    <scope>NUCLEOTIDE SEQUENCE [LARGE SCALE GENOMIC DNA]</scope>
    <source>
        <strain evidence="6">MG11</strain>
    </source>
</reference>
<evidence type="ECO:0000313" key="6">
    <source>
        <dbReference type="Proteomes" id="UP000042958"/>
    </source>
</evidence>
<keyword evidence="3" id="KW-0539">Nucleus</keyword>
<feature type="compositionally biased region" description="Basic and acidic residues" evidence="4">
    <location>
        <begin position="59"/>
        <end position="101"/>
    </location>
</feature>
<evidence type="ECO:0000256" key="4">
    <source>
        <dbReference type="SAM" id="MobiDB-lite"/>
    </source>
</evidence>
<protein>
    <recommendedName>
        <fullName evidence="7">DUF1740-domain-containing protein</fullName>
    </recommendedName>
</protein>
<dbReference type="Pfam" id="PF08424">
    <property type="entry name" value="NRDE-2"/>
    <property type="match status" value="1"/>
</dbReference>
<evidence type="ECO:0000313" key="5">
    <source>
        <dbReference type="EMBL" id="CEO59778.1"/>
    </source>
</evidence>
<comment type="similarity">
    <text evidence="2">Belongs to the NRDE2 family.</text>
</comment>
<proteinExistence type="inferred from homology"/>
<dbReference type="GO" id="GO:1902369">
    <property type="term" value="P:negative regulation of RNA catabolic process"/>
    <property type="evidence" value="ECO:0007669"/>
    <property type="project" value="TreeGrafter"/>
</dbReference>
<evidence type="ECO:0000256" key="3">
    <source>
        <dbReference type="ARBA" id="ARBA00023242"/>
    </source>
</evidence>
<feature type="compositionally biased region" description="Basic and acidic residues" evidence="4">
    <location>
        <begin position="26"/>
        <end position="36"/>
    </location>
</feature>
<feature type="region of interest" description="Disordered" evidence="4">
    <location>
        <begin position="1"/>
        <end position="112"/>
    </location>
</feature>
<evidence type="ECO:0000256" key="2">
    <source>
        <dbReference type="ARBA" id="ARBA00009265"/>
    </source>
</evidence>
<dbReference type="AlphaFoldDB" id="A0A0F7VCS4"/>
<name>A0A0F7VCS4_PENBI</name>
<feature type="compositionally biased region" description="Basic residues" evidence="4">
    <location>
        <begin position="37"/>
        <end position="57"/>
    </location>
</feature>
<gene>
    <name evidence="5" type="ORF">PMG11_04438</name>
</gene>
<dbReference type="GO" id="GO:0071013">
    <property type="term" value="C:catalytic step 2 spliceosome"/>
    <property type="evidence" value="ECO:0007669"/>
    <property type="project" value="TreeGrafter"/>
</dbReference>
<dbReference type="STRING" id="104259.A0A0F7VCS4"/>
<dbReference type="OrthoDB" id="297219at2759"/>
<keyword evidence="6" id="KW-1185">Reference proteome</keyword>
<dbReference type="PANTHER" id="PTHR13471">
    <property type="entry name" value="TETRATRICOPEPTIDE-LIKE HELICAL"/>
    <property type="match status" value="1"/>
</dbReference>
<dbReference type="PANTHER" id="PTHR13471:SF0">
    <property type="entry name" value="NUCLEAR EXOSOME REGULATOR NRDE2"/>
    <property type="match status" value="1"/>
</dbReference>
<sequence length="1161" mass="132855">MESSGSQDKKYVPKFSSFKPPPAPSESERPSRTERRHEHRSRSPRRSTDRARHRSPGHRLQEPTRHNHVDYSSRDRRTSREHEINRDRRSRGDTGVDENQRHPSTAGDLAYDRSHLKNDELFVVDREGDRSVFKYGTAHRYDIPLYRRIGSGQVLGLPSNLVIDREEPERDIIIIRDKHTMSGKRKFSGPLSGPVKKTTQVFRLQKDARALSVEELDDDTISLDLPTERQSGDYADSDDFDDDRRAYRSIHGKAKIEDVLPQGMELISDKESQFDDRQVRIDEERRAHNADLWRTLASNPEDVAAWLELIDHQNALILGPEDDRPLTSAERKSVADTKLSLYEKALAKCNGTVQRDLLLLGRLQEGGQLWDRETLWDEWRKTLDTNPESTGLQLKYMDLQQTEFQDFALDKCKSLLIDCMKRIDAGPNASRHAQVQSYLLLRLTLLLREAGYTELAVGFWQAALEFACFRPDAHLGGQRDTTILQFGEFWDSEVARLGELGGQGWRSDNNPMLNPVTRELGAHIDISSLFPSWASSERHRIQNLKMPARSLDNYGADVDTAYSVVLASDVREILPPFWHTAVSRDLVNAFLYFCHLPPLTRPSNAATTRSWSGDNFLRNETMGTAQTQLSDWLPSETDGLQTSISPSSFPVTDFLHTTNTLFAPENWFYSLQSWRSAVLGKSHPLDTEWVRRTLQCLAGHFHQDDEFAEYALAVEFACDRKAAAEFAKRLLQTRRSSIKLYNTFALMRYRSGAHKAAFQAWSATINHASFSKLECGLLWSTWAWEMLEQGDFAKCSFLLYSIPQGEVDLTAFHAVTDSKEYSPLEELKLKRYLQQAAQQALANGQLHLYMAYTDCIALARYISDKSLLDGPLDTYVSAILNLGNLPPEQHKFKAFATELLHQARGRVIYFHVSQKRQFKPRQLEILLRESVSLFPHNTMFLALFMWNDSRFSMLDRIRDPMTLVKTKLRSPYEVNAQPSVSPIIPQKTPVTIHLFSIHMALRRPTWAGGNVHYVRAAFEKALGEQWDSLRHGHGKNEVQTSSGDDSARSNITIWKLYVLFELDRAQDIKAAKAVFYRAIRACPWSKELVMLAFERLGSEENGMSFDELRGMYNILNEKELRLHVSIANELKEVTVKNAEAEVEAEAWLKALGREMEGVEME</sequence>
<dbReference type="InterPro" id="IPR013633">
    <property type="entry name" value="NRDE-2"/>
</dbReference>
<accession>A0A0F7VCS4</accession>